<dbReference type="Proteomes" id="UP000680866">
    <property type="component" value="Chromosome"/>
</dbReference>
<sequence length="851" mass="91756">MDIRYLEYCHEGEPFFDRPAYHSTGTDFPLVADDLPTGWTRDRDGEWVFLAPGAAHLPDQGWKVHVSATLENAPEILDECWAYCRRVGTPFKFIRGLDHLKRRNSKYGDRSASGKFVTIYPRDEAALGHVLHELGTALDGRQSPYILSDLRWRTGPLYVRYGGFRMIEGRGPHGEPVPCIVDPDGNLVPDVRRPGFHPPAWVPVPAILGEAVAARASGTLKDFPYRASRALHYSNGGGVYQGTDTRTGATVLLKEARPLAGLDRDGRDAVARLRQEHWALERLAGLDCVPEALDFRTGNEHLFLVRRFVDGTPLSRVVSERNPLITGDGDVAGYTAWALSLLDRIERALREMHGRGVLFNDLHPNNILVTPDGEVTFIDFETAGPVADAAAQAIGAPGFCAPPGCVGVDADRYALACVALATFLPLTIVTMWGPEKTRQLLDLVAADFPVPGTFLERLRRDLRLDTGEPSTGGPADPLWPDPDPDSLDEVRTVLGNGVLATADPGRPDRLYPGDIGQFLSPVGGWGFAYGAAGTLWALSRAGVKVPAEHEERLRRVVREVTAGPDFGAGLSGMAYALDRIGLAEQAGETLERAMAAPRDGLDAGLLAGLSGLGLTLLHFAGPGTRRHLVGAADRVAGQLADFTDRYAPRRPGLLHGPAGHALFLLRLHEHSGDPTLLDRAAEALGRDVAMFGFETDAAPWRHLHGLAGPVGTAMVIAEFLRHRDDAGLRRAAEAFRVRARARFMPGAGWFSGRAGSLLGLHYLAAGLDPAGLDPAGRADDRAAVRRHLTDLGWHAVRRDDGRAFLGEHGLKLSPDLATGASGVLLAVHTAVTDAPTPVPFFPQPSPAGVRS</sequence>
<dbReference type="GO" id="GO:0004674">
    <property type="term" value="F:protein serine/threonine kinase activity"/>
    <property type="evidence" value="ECO:0007669"/>
    <property type="project" value="UniProtKB-KW"/>
</dbReference>
<name>A0A810N6S0_9ACTN</name>
<evidence type="ECO:0000256" key="5">
    <source>
        <dbReference type="ARBA" id="ARBA00022777"/>
    </source>
</evidence>
<dbReference type="SMART" id="SM00220">
    <property type="entry name" value="S_TKc"/>
    <property type="match status" value="1"/>
</dbReference>
<dbReference type="CDD" id="cd04791">
    <property type="entry name" value="LanC_SerThrkinase"/>
    <property type="match status" value="1"/>
</dbReference>
<proteinExistence type="predicted"/>
<dbReference type="SMART" id="SM01260">
    <property type="entry name" value="LANC_like"/>
    <property type="match status" value="1"/>
</dbReference>
<dbReference type="PANTHER" id="PTHR43289:SF6">
    <property type="entry name" value="SERINE_THREONINE-PROTEIN KINASE NEKL-3"/>
    <property type="match status" value="1"/>
</dbReference>
<dbReference type="RefSeq" id="WP_212818134.1">
    <property type="nucleotide sequence ID" value="NZ_AP023359.1"/>
</dbReference>
<dbReference type="Gene3D" id="1.50.10.20">
    <property type="match status" value="1"/>
</dbReference>
<dbReference type="PANTHER" id="PTHR43289">
    <property type="entry name" value="MITOGEN-ACTIVATED PROTEIN KINASE KINASE KINASE 20-RELATED"/>
    <property type="match status" value="1"/>
</dbReference>
<keyword evidence="3" id="KW-0808">Transferase</keyword>
<dbReference type="EMBL" id="AP023359">
    <property type="protein sequence ID" value="BCJ68977.1"/>
    <property type="molecule type" value="Genomic_DNA"/>
</dbReference>
<evidence type="ECO:0000259" key="7">
    <source>
        <dbReference type="PROSITE" id="PS50011"/>
    </source>
</evidence>
<evidence type="ECO:0000313" key="8">
    <source>
        <dbReference type="EMBL" id="BCJ68977.1"/>
    </source>
</evidence>
<dbReference type="EC" id="2.7.11.1" evidence="1"/>
<dbReference type="InterPro" id="IPR000719">
    <property type="entry name" value="Prot_kinase_dom"/>
</dbReference>
<dbReference type="GO" id="GO:0031179">
    <property type="term" value="P:peptide modification"/>
    <property type="evidence" value="ECO:0007669"/>
    <property type="project" value="InterPro"/>
</dbReference>
<dbReference type="Gene3D" id="1.10.510.10">
    <property type="entry name" value="Transferase(Phosphotransferase) domain 1"/>
    <property type="match status" value="1"/>
</dbReference>
<keyword evidence="2 8" id="KW-0723">Serine/threonine-protein kinase</keyword>
<dbReference type="PROSITE" id="PS50011">
    <property type="entry name" value="PROTEIN_KINASE_DOM"/>
    <property type="match status" value="1"/>
</dbReference>
<dbReference type="Pfam" id="PF25816">
    <property type="entry name" value="RamC_N"/>
    <property type="match status" value="1"/>
</dbReference>
<evidence type="ECO:0000256" key="1">
    <source>
        <dbReference type="ARBA" id="ARBA00012513"/>
    </source>
</evidence>
<reference evidence="8" key="1">
    <citation type="submission" date="2020-08" db="EMBL/GenBank/DDBJ databases">
        <title>Whole genome shotgun sequence of Polymorphospora rubra NBRC 101157.</title>
        <authorList>
            <person name="Komaki H."/>
            <person name="Tamura T."/>
        </authorList>
    </citation>
    <scope>NUCLEOTIDE SEQUENCE</scope>
    <source>
        <strain evidence="8">NBRC 101157</strain>
    </source>
</reference>
<dbReference type="InterPro" id="IPR057929">
    <property type="entry name" value="RamC_N"/>
</dbReference>
<evidence type="ECO:0000313" key="9">
    <source>
        <dbReference type="Proteomes" id="UP000680866"/>
    </source>
</evidence>
<gene>
    <name evidence="8" type="ORF">Prubr_59980</name>
</gene>
<keyword evidence="4" id="KW-0547">Nucleotide-binding</keyword>
<dbReference type="SUPFAM" id="SSF158745">
    <property type="entry name" value="LanC-like"/>
    <property type="match status" value="1"/>
</dbReference>
<keyword evidence="5 8" id="KW-0418">Kinase</keyword>
<keyword evidence="6" id="KW-0067">ATP-binding</keyword>
<keyword evidence="9" id="KW-1185">Reference proteome</keyword>
<accession>A0A810N6S0</accession>
<dbReference type="KEGG" id="pry:Prubr_59980"/>
<organism evidence="8 9">
    <name type="scientific">Polymorphospora rubra</name>
    <dbReference type="NCBI Taxonomy" id="338584"/>
    <lineage>
        <taxon>Bacteria</taxon>
        <taxon>Bacillati</taxon>
        <taxon>Actinomycetota</taxon>
        <taxon>Actinomycetes</taxon>
        <taxon>Micromonosporales</taxon>
        <taxon>Micromonosporaceae</taxon>
        <taxon>Polymorphospora</taxon>
    </lineage>
</organism>
<feature type="domain" description="Protein kinase" evidence="7">
    <location>
        <begin position="225"/>
        <end position="479"/>
    </location>
</feature>
<evidence type="ECO:0000256" key="3">
    <source>
        <dbReference type="ARBA" id="ARBA00022679"/>
    </source>
</evidence>
<dbReference type="InterPro" id="IPR058053">
    <property type="entry name" value="RamC_C"/>
</dbReference>
<evidence type="ECO:0000256" key="6">
    <source>
        <dbReference type="ARBA" id="ARBA00022840"/>
    </source>
</evidence>
<dbReference type="InterPro" id="IPR007822">
    <property type="entry name" value="LANC-like"/>
</dbReference>
<dbReference type="InterPro" id="IPR011009">
    <property type="entry name" value="Kinase-like_dom_sf"/>
</dbReference>
<evidence type="ECO:0000256" key="2">
    <source>
        <dbReference type="ARBA" id="ARBA00022527"/>
    </source>
</evidence>
<dbReference type="Pfam" id="PF00069">
    <property type="entry name" value="Pkinase"/>
    <property type="match status" value="1"/>
</dbReference>
<protein>
    <recommendedName>
        <fullName evidence="1">non-specific serine/threonine protein kinase</fullName>
        <ecNumber evidence="1">2.7.11.1</ecNumber>
    </recommendedName>
</protein>
<dbReference type="NCBIfam" id="NF038151">
    <property type="entry name" value="lanthi_synth_III"/>
    <property type="match status" value="1"/>
</dbReference>
<dbReference type="AlphaFoldDB" id="A0A810N6S0"/>
<evidence type="ECO:0000256" key="4">
    <source>
        <dbReference type="ARBA" id="ARBA00022741"/>
    </source>
</evidence>
<dbReference type="InterPro" id="IPR053524">
    <property type="entry name" value="Aerial_hyphae_peptide-synth"/>
</dbReference>
<dbReference type="GO" id="GO:0005524">
    <property type="term" value="F:ATP binding"/>
    <property type="evidence" value="ECO:0007669"/>
    <property type="project" value="UniProtKB-KW"/>
</dbReference>
<dbReference type="SUPFAM" id="SSF56112">
    <property type="entry name" value="Protein kinase-like (PK-like)"/>
    <property type="match status" value="1"/>
</dbReference>